<organism evidence="1 2">
    <name type="scientific">Amanita muscaria (strain Koide BX008)</name>
    <dbReference type="NCBI Taxonomy" id="946122"/>
    <lineage>
        <taxon>Eukaryota</taxon>
        <taxon>Fungi</taxon>
        <taxon>Dikarya</taxon>
        <taxon>Basidiomycota</taxon>
        <taxon>Agaricomycotina</taxon>
        <taxon>Agaricomycetes</taxon>
        <taxon>Agaricomycetidae</taxon>
        <taxon>Agaricales</taxon>
        <taxon>Pluteineae</taxon>
        <taxon>Amanitaceae</taxon>
        <taxon>Amanita</taxon>
    </lineage>
</organism>
<dbReference type="AlphaFoldDB" id="A0A0C2T7C7"/>
<keyword evidence="2" id="KW-1185">Reference proteome</keyword>
<dbReference type="InParanoid" id="A0A0C2T7C7"/>
<sequence>MRYALRGQIRRSLHDNDELVKNNRTGVLRALDNVVCTQSGRPLYQCKLMKTAILVVGQEVPGPEDERWGMRRYLVMFQKLVGETVHENLRNCSETRKEVLTAKFPSVDGRPVDNLRDALII</sequence>
<gene>
    <name evidence="1" type="ORF">M378DRAFT_760868</name>
</gene>
<reference evidence="1 2" key="1">
    <citation type="submission" date="2014-04" db="EMBL/GenBank/DDBJ databases">
        <title>Evolutionary Origins and Diversification of the Mycorrhizal Mutualists.</title>
        <authorList>
            <consortium name="DOE Joint Genome Institute"/>
            <consortium name="Mycorrhizal Genomics Consortium"/>
            <person name="Kohler A."/>
            <person name="Kuo A."/>
            <person name="Nagy L.G."/>
            <person name="Floudas D."/>
            <person name="Copeland A."/>
            <person name="Barry K.W."/>
            <person name="Cichocki N."/>
            <person name="Veneault-Fourrey C."/>
            <person name="LaButti K."/>
            <person name="Lindquist E.A."/>
            <person name="Lipzen A."/>
            <person name="Lundell T."/>
            <person name="Morin E."/>
            <person name="Murat C."/>
            <person name="Riley R."/>
            <person name="Ohm R."/>
            <person name="Sun H."/>
            <person name="Tunlid A."/>
            <person name="Henrissat B."/>
            <person name="Grigoriev I.V."/>
            <person name="Hibbett D.S."/>
            <person name="Martin F."/>
        </authorList>
    </citation>
    <scope>NUCLEOTIDE SEQUENCE [LARGE SCALE GENOMIC DNA]</scope>
    <source>
        <strain evidence="1 2">Koide BX008</strain>
    </source>
</reference>
<proteinExistence type="predicted"/>
<evidence type="ECO:0000313" key="1">
    <source>
        <dbReference type="EMBL" id="KIL62489.1"/>
    </source>
</evidence>
<dbReference type="HOGENOM" id="CLU_2037483_0_0_1"/>
<evidence type="ECO:0000313" key="2">
    <source>
        <dbReference type="Proteomes" id="UP000054549"/>
    </source>
</evidence>
<dbReference type="Proteomes" id="UP000054549">
    <property type="component" value="Unassembled WGS sequence"/>
</dbReference>
<name>A0A0C2T7C7_AMAMK</name>
<dbReference type="EMBL" id="KN818270">
    <property type="protein sequence ID" value="KIL62489.1"/>
    <property type="molecule type" value="Genomic_DNA"/>
</dbReference>
<protein>
    <submittedName>
        <fullName evidence="1">Uncharacterized protein</fullName>
    </submittedName>
</protein>
<accession>A0A0C2T7C7</accession>